<evidence type="ECO:0000256" key="2">
    <source>
        <dbReference type="ARBA" id="ARBA00007246"/>
    </source>
</evidence>
<keyword evidence="9 10" id="KW-0472">Membrane</keyword>
<comment type="similarity">
    <text evidence="2 10">Belongs to the GSP K family.</text>
</comment>
<organism evidence="13 14">
    <name type="scientific">Litorilituus sediminis</name>
    <dbReference type="NCBI Taxonomy" id="718192"/>
    <lineage>
        <taxon>Bacteria</taxon>
        <taxon>Pseudomonadati</taxon>
        <taxon>Pseudomonadota</taxon>
        <taxon>Gammaproteobacteria</taxon>
        <taxon>Alteromonadales</taxon>
        <taxon>Colwelliaceae</taxon>
        <taxon>Litorilituus</taxon>
    </lineage>
</organism>
<protein>
    <recommendedName>
        <fullName evidence="10">Type II secretion system protein K</fullName>
    </recommendedName>
</protein>
<comment type="subcellular location">
    <subcellularLocation>
        <location evidence="1 10">Cell inner membrane</location>
    </subcellularLocation>
</comment>
<dbReference type="RefSeq" id="WP_130601550.1">
    <property type="nucleotide sequence ID" value="NZ_CP034759.1"/>
</dbReference>
<evidence type="ECO:0000259" key="12">
    <source>
        <dbReference type="Pfam" id="PF21687"/>
    </source>
</evidence>
<evidence type="ECO:0000256" key="4">
    <source>
        <dbReference type="ARBA" id="ARBA00022475"/>
    </source>
</evidence>
<dbReference type="Pfam" id="PF21687">
    <property type="entry name" value="T2SSK_1st"/>
    <property type="match status" value="1"/>
</dbReference>
<dbReference type="PIRSF" id="PIRSF002786">
    <property type="entry name" value="XcpX"/>
    <property type="match status" value="1"/>
</dbReference>
<evidence type="ECO:0000256" key="9">
    <source>
        <dbReference type="ARBA" id="ARBA00023136"/>
    </source>
</evidence>
<dbReference type="OrthoDB" id="9788973at2"/>
<evidence type="ECO:0000256" key="6">
    <source>
        <dbReference type="ARBA" id="ARBA00022692"/>
    </source>
</evidence>
<dbReference type="GO" id="GO:0009306">
    <property type="term" value="P:protein secretion"/>
    <property type="evidence" value="ECO:0007669"/>
    <property type="project" value="InterPro"/>
</dbReference>
<evidence type="ECO:0000256" key="7">
    <source>
        <dbReference type="ARBA" id="ARBA00022927"/>
    </source>
</evidence>
<dbReference type="SUPFAM" id="SSF158544">
    <property type="entry name" value="GspK insert domain-like"/>
    <property type="match status" value="2"/>
</dbReference>
<dbReference type="InterPro" id="IPR045584">
    <property type="entry name" value="Pilin-like"/>
</dbReference>
<proteinExistence type="inferred from homology"/>
<keyword evidence="3 10" id="KW-0813">Transport</keyword>
<dbReference type="Gene3D" id="1.10.40.60">
    <property type="entry name" value="EpsJ-like"/>
    <property type="match status" value="2"/>
</dbReference>
<dbReference type="InterPro" id="IPR005628">
    <property type="entry name" value="GspK"/>
</dbReference>
<gene>
    <name evidence="13" type="ORF">EMK97_09385</name>
</gene>
<evidence type="ECO:0000313" key="13">
    <source>
        <dbReference type="EMBL" id="QBG35912.1"/>
    </source>
</evidence>
<dbReference type="InterPro" id="IPR049031">
    <property type="entry name" value="T2SSK_SAM-like_1st"/>
</dbReference>
<name>A0A4P6P8M1_9GAMM</name>
<evidence type="ECO:0000256" key="8">
    <source>
        <dbReference type="ARBA" id="ARBA00022989"/>
    </source>
</evidence>
<dbReference type="GO" id="GO:0005886">
    <property type="term" value="C:plasma membrane"/>
    <property type="evidence" value="ECO:0007669"/>
    <property type="project" value="UniProtKB-SubCell"/>
</dbReference>
<feature type="domain" description="T2SS protein K second SAM-like" evidence="11">
    <location>
        <begin position="229"/>
        <end position="292"/>
    </location>
</feature>
<evidence type="ECO:0000256" key="10">
    <source>
        <dbReference type="PIRNR" id="PIRNR002786"/>
    </source>
</evidence>
<dbReference type="NCBIfam" id="NF037980">
    <property type="entry name" value="T2SS_GspK"/>
    <property type="match status" value="1"/>
</dbReference>
<dbReference type="Gene3D" id="3.30.1300.30">
    <property type="entry name" value="GSPII I/J protein-like"/>
    <property type="match status" value="1"/>
</dbReference>
<sequence length="334" mass="37327">MTRVSQKPRGVALITVMLIVALAAIIAAQMTTRLQMQMQRSVNASFNQQAYWYAKGAEEFTKRVLITSFKDEPDVTHLSQIWAQEETTYPVEYGEITGVITDLQSCFNLNALAIDRSQDSGSGTGNRKPAARAAFEKLIESLNVEGIGSFEAESMADALTDWLDPDGFITGTGGAEDDDYASKEFPYFAANNYLSSVSELRLIEHFTPQVILALKPYVCVLEQNNQLLININTLDAEKPELLQALLDSGLDEAQEILAAREEEGFEKIEDFLNSPEMSKIQLEEEQKKLFVVDSEYFKLTATTSFNNSYFTLNSVMQVAEDQQIHIISRTIGRN</sequence>
<dbReference type="PANTHER" id="PTHR38831">
    <property type="entry name" value="TYPE II SECRETION SYSTEM PROTEIN K"/>
    <property type="match status" value="1"/>
</dbReference>
<dbReference type="SUPFAM" id="SSF54523">
    <property type="entry name" value="Pili subunits"/>
    <property type="match status" value="1"/>
</dbReference>
<keyword evidence="8" id="KW-1133">Transmembrane helix</keyword>
<evidence type="ECO:0000256" key="3">
    <source>
        <dbReference type="ARBA" id="ARBA00022448"/>
    </source>
</evidence>
<keyword evidence="14" id="KW-1185">Reference proteome</keyword>
<feature type="domain" description="T2SS protein K first SAM-like" evidence="12">
    <location>
        <begin position="105"/>
        <end position="222"/>
    </location>
</feature>
<dbReference type="AlphaFoldDB" id="A0A4P6P8M1"/>
<evidence type="ECO:0000259" key="11">
    <source>
        <dbReference type="Pfam" id="PF03934"/>
    </source>
</evidence>
<keyword evidence="4 10" id="KW-1003">Cell membrane</keyword>
<evidence type="ECO:0000313" key="14">
    <source>
        <dbReference type="Proteomes" id="UP000290244"/>
    </source>
</evidence>
<dbReference type="PANTHER" id="PTHR38831:SF1">
    <property type="entry name" value="TYPE II SECRETION SYSTEM PROTEIN K-RELATED"/>
    <property type="match status" value="1"/>
</dbReference>
<dbReference type="InterPro" id="IPR049179">
    <property type="entry name" value="T2SSK_SAM-like_2nd"/>
</dbReference>
<evidence type="ECO:0000256" key="5">
    <source>
        <dbReference type="ARBA" id="ARBA00022519"/>
    </source>
</evidence>
<keyword evidence="6" id="KW-0812">Transmembrane</keyword>
<dbReference type="EMBL" id="CP034759">
    <property type="protein sequence ID" value="QBG35912.1"/>
    <property type="molecule type" value="Genomic_DNA"/>
</dbReference>
<dbReference type="InterPro" id="IPR038072">
    <property type="entry name" value="GspK_central_sf"/>
</dbReference>
<reference evidence="13 14" key="1">
    <citation type="submission" date="2018-12" db="EMBL/GenBank/DDBJ databases">
        <title>Complete genome of Litorilituus sediminis.</title>
        <authorList>
            <person name="Liu A."/>
            <person name="Rong J."/>
        </authorList>
    </citation>
    <scope>NUCLEOTIDE SEQUENCE [LARGE SCALE GENOMIC DNA]</scope>
    <source>
        <strain evidence="13 14">JCM 17549</strain>
    </source>
</reference>
<dbReference type="Pfam" id="PF03934">
    <property type="entry name" value="T2SSK"/>
    <property type="match status" value="1"/>
</dbReference>
<dbReference type="KEGG" id="lsd:EMK97_09385"/>
<evidence type="ECO:0000256" key="1">
    <source>
        <dbReference type="ARBA" id="ARBA00004533"/>
    </source>
</evidence>
<keyword evidence="5 10" id="KW-0997">Cell inner membrane</keyword>
<keyword evidence="7" id="KW-0653">Protein transport</keyword>
<accession>A0A4P6P8M1</accession>
<dbReference type="Proteomes" id="UP000290244">
    <property type="component" value="Chromosome"/>
</dbReference>